<keyword evidence="2" id="KW-1133">Transmembrane helix</keyword>
<evidence type="ECO:0000256" key="1">
    <source>
        <dbReference type="SAM" id="MobiDB-lite"/>
    </source>
</evidence>
<reference evidence="3 4" key="1">
    <citation type="submission" date="2018-08" db="EMBL/GenBank/DDBJ databases">
        <title>Whole genome sequence analysis of Dermacoccus abyssi bacteria isolated from Deep Mariana trench Micromonospora spp reveals genes involved in the environmental adaptation and production of secondary metabolites.</title>
        <authorList>
            <person name="Abdel-Mageed W.M."/>
            <person name="Lehri B."/>
            <person name="Nouioui I."/>
            <person name="Goodfellow I."/>
            <person name="Jaspars M."/>
            <person name="Karlyshev A."/>
        </authorList>
    </citation>
    <scope>NUCLEOTIDE SEQUENCE [LARGE SCALE GENOMIC DNA]</scope>
    <source>
        <strain evidence="3 4">MT1.1</strain>
    </source>
</reference>
<keyword evidence="2" id="KW-0472">Membrane</keyword>
<keyword evidence="2" id="KW-0812">Transmembrane</keyword>
<organism evidence="3 4">
    <name type="scientific">Dermacoccus abyssi</name>
    <dbReference type="NCBI Taxonomy" id="322596"/>
    <lineage>
        <taxon>Bacteria</taxon>
        <taxon>Bacillati</taxon>
        <taxon>Actinomycetota</taxon>
        <taxon>Actinomycetes</taxon>
        <taxon>Micrococcales</taxon>
        <taxon>Dermacoccaceae</taxon>
        <taxon>Dermacoccus</taxon>
    </lineage>
</organism>
<gene>
    <name evidence="3" type="ORF">D1832_05975</name>
</gene>
<proteinExistence type="predicted"/>
<dbReference type="Proteomes" id="UP000285376">
    <property type="component" value="Unassembled WGS sequence"/>
</dbReference>
<feature type="transmembrane region" description="Helical" evidence="2">
    <location>
        <begin position="125"/>
        <end position="151"/>
    </location>
</feature>
<feature type="transmembrane region" description="Helical" evidence="2">
    <location>
        <begin position="257"/>
        <end position="275"/>
    </location>
</feature>
<feature type="transmembrane region" description="Helical" evidence="2">
    <location>
        <begin position="193"/>
        <end position="219"/>
    </location>
</feature>
<dbReference type="AlphaFoldDB" id="A0A417Z6W3"/>
<dbReference type="PIRSF" id="PIRSF037395">
    <property type="entry name" value="UCP037395_ABCper"/>
    <property type="match status" value="1"/>
</dbReference>
<evidence type="ECO:0000256" key="2">
    <source>
        <dbReference type="SAM" id="Phobius"/>
    </source>
</evidence>
<feature type="transmembrane region" description="Helical" evidence="2">
    <location>
        <begin position="163"/>
        <end position="181"/>
    </location>
</feature>
<protein>
    <submittedName>
        <fullName evidence="3">ECF transporter S component</fullName>
    </submittedName>
</protein>
<evidence type="ECO:0000313" key="4">
    <source>
        <dbReference type="Proteomes" id="UP000285376"/>
    </source>
</evidence>
<sequence>MSPQASANPEERAGTARPVKRAARSKATSAVRLKPRSAATILVVSLIGLLANLWPLLVEEQSAVAGHSRDAPMLFAILLPLMLVVVLAEIADGGMDAKAVAMLGVLSAVDAVLRPLGAGTGGIEVMFFLLVLGGRVFGAGFGFALGATSMFASAVLTAGIGPWLPYQMLGAAWVAMGAGLLPWRRGLRWPLELLLLCVYGAFASLAYGFVLNMSFWPFATGDDPAIMPVPGAPLGDNLARFVAYTLATSLGWDLGRVITNVALILVAGRPIMVALRRASRRAAFDATPRFAEGSRAD</sequence>
<feature type="transmembrane region" description="Helical" evidence="2">
    <location>
        <begin position="70"/>
        <end position="91"/>
    </location>
</feature>
<name>A0A417Z6W3_9MICO</name>
<feature type="transmembrane region" description="Helical" evidence="2">
    <location>
        <begin position="38"/>
        <end position="58"/>
    </location>
</feature>
<dbReference type="EMBL" id="QWLM01000005">
    <property type="protein sequence ID" value="RHW46374.1"/>
    <property type="molecule type" value="Genomic_DNA"/>
</dbReference>
<dbReference type="Gene3D" id="1.10.1760.20">
    <property type="match status" value="1"/>
</dbReference>
<feature type="region of interest" description="Disordered" evidence="1">
    <location>
        <begin position="1"/>
        <end position="23"/>
    </location>
</feature>
<dbReference type="RefSeq" id="WP_118913061.1">
    <property type="nucleotide sequence ID" value="NZ_CBCRVH010000004.1"/>
</dbReference>
<comment type="caution">
    <text evidence="3">The sequence shown here is derived from an EMBL/GenBank/DDBJ whole genome shotgun (WGS) entry which is preliminary data.</text>
</comment>
<evidence type="ECO:0000313" key="3">
    <source>
        <dbReference type="EMBL" id="RHW46374.1"/>
    </source>
</evidence>
<accession>A0A417Z6W3</accession>
<dbReference type="InterPro" id="IPR017196">
    <property type="entry name" value="ECF_substrate-spec_UCP037395"/>
</dbReference>